<organism evidence="1 2">
    <name type="scientific">Sporosarcina ureae</name>
    <dbReference type="NCBI Taxonomy" id="1571"/>
    <lineage>
        <taxon>Bacteria</taxon>
        <taxon>Bacillati</taxon>
        <taxon>Bacillota</taxon>
        <taxon>Bacilli</taxon>
        <taxon>Bacillales</taxon>
        <taxon>Caryophanaceae</taxon>
        <taxon>Sporosarcina</taxon>
    </lineage>
</organism>
<evidence type="ECO:0000313" key="1">
    <source>
        <dbReference type="EMBL" id="ARF15660.1"/>
    </source>
</evidence>
<accession>A0ABM6JZG7</accession>
<gene>
    <name evidence="1" type="ORF">SporoS204_04555</name>
</gene>
<evidence type="ECO:0000313" key="2">
    <source>
        <dbReference type="Proteomes" id="UP000192486"/>
    </source>
</evidence>
<proteinExistence type="predicted"/>
<dbReference type="InterPro" id="IPR018708">
    <property type="entry name" value="DUF2225"/>
</dbReference>
<keyword evidence="2" id="KW-1185">Reference proteome</keyword>
<dbReference type="Proteomes" id="UP000192486">
    <property type="component" value="Chromosome"/>
</dbReference>
<evidence type="ECO:0008006" key="3">
    <source>
        <dbReference type="Google" id="ProtNLM"/>
    </source>
</evidence>
<dbReference type="EMBL" id="CP015108">
    <property type="protein sequence ID" value="ARF15660.1"/>
    <property type="molecule type" value="Genomic_DNA"/>
</dbReference>
<name>A0ABM6JZG7_SPOUR</name>
<sequence>MEISPFYEKKMQCLLCKEHFPTTKIRSRQVRVVDHDSDFRPIYIDEEINPIFYNVAVCPSCGFAFTDDFAPYFAPGTKEMIAKNITAKWRSRSFGGERTKEQAVEAYKLAYLSANFKKEKHLTMAGMMLRIAWIYRNDANRPKEMRYLEISRDLYIKAFSEGDYIGTQMSETRVQYIIAELSWRIHDRAEAIRNFSRVIETQKRSTEPTVIQMAKDRWQEIRDEETVH</sequence>
<dbReference type="Pfam" id="PF09986">
    <property type="entry name" value="DUF2225"/>
    <property type="match status" value="1"/>
</dbReference>
<reference evidence="1 2" key="1">
    <citation type="submission" date="2016-04" db="EMBL/GenBank/DDBJ databases">
        <title>Comparative Genomics and Epigenetics of Sporosarcina ureae.</title>
        <authorList>
            <person name="Oliver A.S."/>
            <person name="Cooper K.K."/>
        </authorList>
    </citation>
    <scope>NUCLEOTIDE SEQUENCE [LARGE SCALE GENOMIC DNA]</scope>
    <source>
        <strain evidence="1 2">S204</strain>
    </source>
</reference>
<protein>
    <recommendedName>
        <fullName evidence="3">DUF2225 domain-containing protein</fullName>
    </recommendedName>
</protein>